<protein>
    <recommendedName>
        <fullName evidence="4">Lipoprotein</fullName>
    </recommendedName>
</protein>
<feature type="chain" id="PRO_5038879685" description="Lipoprotein" evidence="1">
    <location>
        <begin position="31"/>
        <end position="136"/>
    </location>
</feature>
<organism evidence="2 3">
    <name type="scientific">Corynebacterium cystitidis DSM 20524</name>
    <dbReference type="NCBI Taxonomy" id="1121357"/>
    <lineage>
        <taxon>Bacteria</taxon>
        <taxon>Bacillati</taxon>
        <taxon>Actinomycetota</taxon>
        <taxon>Actinomycetes</taxon>
        <taxon>Mycobacteriales</taxon>
        <taxon>Corynebacteriaceae</taxon>
        <taxon>Corynebacterium</taxon>
    </lineage>
</organism>
<sequence>MRIQKLIVLTALPLFSATLLTACSSTSVEAMCEVAKDHEEDLMAATDTTDSSLESRVELADAMVAYYGDLEGAAPGDIKDAVSASKATWEQIQEHLAAEDREAVRDAINSEESMQNQQAVYDYMKPSCGDIAMFDE</sequence>
<dbReference type="EMBL" id="FOGQ01000014">
    <property type="protein sequence ID" value="SES25353.1"/>
    <property type="molecule type" value="Genomic_DNA"/>
</dbReference>
<dbReference type="PROSITE" id="PS51257">
    <property type="entry name" value="PROKAR_LIPOPROTEIN"/>
    <property type="match status" value="1"/>
</dbReference>
<dbReference type="STRING" id="1121357.SAMN05661109_02402"/>
<evidence type="ECO:0000313" key="3">
    <source>
        <dbReference type="Proteomes" id="UP000198929"/>
    </source>
</evidence>
<reference evidence="3" key="1">
    <citation type="submission" date="2016-10" db="EMBL/GenBank/DDBJ databases">
        <authorList>
            <person name="Varghese N."/>
            <person name="Submissions S."/>
        </authorList>
    </citation>
    <scope>NUCLEOTIDE SEQUENCE [LARGE SCALE GENOMIC DNA]</scope>
    <source>
        <strain evidence="3">DSM 20524</strain>
    </source>
</reference>
<name>A0A1H9VVM8_9CORY</name>
<evidence type="ECO:0000313" key="2">
    <source>
        <dbReference type="EMBL" id="SES25353.1"/>
    </source>
</evidence>
<dbReference type="AlphaFoldDB" id="A0A1H9VVM8"/>
<gene>
    <name evidence="2" type="ORF">SAMN05661109_02402</name>
</gene>
<dbReference type="RefSeq" id="WP_092260461.1">
    <property type="nucleotide sequence ID" value="NZ_CP047199.1"/>
</dbReference>
<keyword evidence="3" id="KW-1185">Reference proteome</keyword>
<accession>A0A1H9VVM8</accession>
<evidence type="ECO:0008006" key="4">
    <source>
        <dbReference type="Google" id="ProtNLM"/>
    </source>
</evidence>
<keyword evidence="1" id="KW-0732">Signal</keyword>
<proteinExistence type="predicted"/>
<dbReference type="Proteomes" id="UP000198929">
    <property type="component" value="Unassembled WGS sequence"/>
</dbReference>
<evidence type="ECO:0000256" key="1">
    <source>
        <dbReference type="SAM" id="SignalP"/>
    </source>
</evidence>
<feature type="signal peptide" evidence="1">
    <location>
        <begin position="1"/>
        <end position="30"/>
    </location>
</feature>